<gene>
    <name evidence="2" type="ORF">PanWU01x14_319840</name>
</gene>
<feature type="compositionally biased region" description="Polar residues" evidence="1">
    <location>
        <begin position="36"/>
        <end position="47"/>
    </location>
</feature>
<dbReference type="OrthoDB" id="10329690at2759"/>
<feature type="compositionally biased region" description="Basic residues" evidence="1">
    <location>
        <begin position="19"/>
        <end position="29"/>
    </location>
</feature>
<name>A0A2P5ALQ5_PARAD</name>
<proteinExistence type="predicted"/>
<protein>
    <submittedName>
        <fullName evidence="2">Uncharacterized protein</fullName>
    </submittedName>
</protein>
<accession>A0A2P5ALQ5</accession>
<keyword evidence="3" id="KW-1185">Reference proteome</keyword>
<comment type="caution">
    <text evidence="2">The sequence shown here is derived from an EMBL/GenBank/DDBJ whole genome shotgun (WGS) entry which is preliminary data.</text>
</comment>
<evidence type="ECO:0000256" key="1">
    <source>
        <dbReference type="SAM" id="MobiDB-lite"/>
    </source>
</evidence>
<organism evidence="2 3">
    <name type="scientific">Parasponia andersonii</name>
    <name type="common">Sponia andersonii</name>
    <dbReference type="NCBI Taxonomy" id="3476"/>
    <lineage>
        <taxon>Eukaryota</taxon>
        <taxon>Viridiplantae</taxon>
        <taxon>Streptophyta</taxon>
        <taxon>Embryophyta</taxon>
        <taxon>Tracheophyta</taxon>
        <taxon>Spermatophyta</taxon>
        <taxon>Magnoliopsida</taxon>
        <taxon>eudicotyledons</taxon>
        <taxon>Gunneridae</taxon>
        <taxon>Pentapetalae</taxon>
        <taxon>rosids</taxon>
        <taxon>fabids</taxon>
        <taxon>Rosales</taxon>
        <taxon>Cannabaceae</taxon>
        <taxon>Parasponia</taxon>
    </lineage>
</organism>
<feature type="region of interest" description="Disordered" evidence="1">
    <location>
        <begin position="1"/>
        <end position="48"/>
    </location>
</feature>
<sequence length="65" mass="7331">MVESSRCSQDEKNISFPPKAKKLRSKRKHEAKDGKFSNSPLTTVENDNSLKKMAASEAKEVHGIW</sequence>
<evidence type="ECO:0000313" key="2">
    <source>
        <dbReference type="EMBL" id="PON37498.1"/>
    </source>
</evidence>
<evidence type="ECO:0000313" key="3">
    <source>
        <dbReference type="Proteomes" id="UP000237105"/>
    </source>
</evidence>
<dbReference type="EMBL" id="JXTB01000528">
    <property type="protein sequence ID" value="PON37498.1"/>
    <property type="molecule type" value="Genomic_DNA"/>
</dbReference>
<dbReference type="AlphaFoldDB" id="A0A2P5ALQ5"/>
<feature type="non-terminal residue" evidence="2">
    <location>
        <position position="65"/>
    </location>
</feature>
<dbReference type="Proteomes" id="UP000237105">
    <property type="component" value="Unassembled WGS sequence"/>
</dbReference>
<reference evidence="3" key="1">
    <citation type="submission" date="2016-06" db="EMBL/GenBank/DDBJ databases">
        <title>Parallel loss of symbiosis genes in relatives of nitrogen-fixing non-legume Parasponia.</title>
        <authorList>
            <person name="Van Velzen R."/>
            <person name="Holmer R."/>
            <person name="Bu F."/>
            <person name="Rutten L."/>
            <person name="Van Zeijl A."/>
            <person name="Liu W."/>
            <person name="Santuari L."/>
            <person name="Cao Q."/>
            <person name="Sharma T."/>
            <person name="Shen D."/>
            <person name="Roswanjaya Y."/>
            <person name="Wardhani T."/>
            <person name="Kalhor M.S."/>
            <person name="Jansen J."/>
            <person name="Van den Hoogen J."/>
            <person name="Gungor B."/>
            <person name="Hartog M."/>
            <person name="Hontelez J."/>
            <person name="Verver J."/>
            <person name="Yang W.-C."/>
            <person name="Schijlen E."/>
            <person name="Repin R."/>
            <person name="Schilthuizen M."/>
            <person name="Schranz E."/>
            <person name="Heidstra R."/>
            <person name="Miyata K."/>
            <person name="Fedorova E."/>
            <person name="Kohlen W."/>
            <person name="Bisseling T."/>
            <person name="Smit S."/>
            <person name="Geurts R."/>
        </authorList>
    </citation>
    <scope>NUCLEOTIDE SEQUENCE [LARGE SCALE GENOMIC DNA]</scope>
    <source>
        <strain evidence="3">cv. WU1-14</strain>
    </source>
</reference>